<evidence type="ECO:0000313" key="2">
    <source>
        <dbReference type="EMBL" id="POM61023.1"/>
    </source>
</evidence>
<name>A0A2P4X647_9STRA</name>
<feature type="compositionally biased region" description="Basic and acidic residues" evidence="1">
    <location>
        <begin position="64"/>
        <end position="81"/>
    </location>
</feature>
<feature type="region of interest" description="Disordered" evidence="1">
    <location>
        <begin position="144"/>
        <end position="187"/>
    </location>
</feature>
<dbReference type="EMBL" id="NCKW01016416">
    <property type="protein sequence ID" value="POM61023.1"/>
    <property type="molecule type" value="Genomic_DNA"/>
</dbReference>
<comment type="caution">
    <text evidence="2">The sequence shown here is derived from an EMBL/GenBank/DDBJ whole genome shotgun (WGS) entry which is preliminary data.</text>
</comment>
<dbReference type="Proteomes" id="UP000237271">
    <property type="component" value="Unassembled WGS sequence"/>
</dbReference>
<dbReference type="AlphaFoldDB" id="A0A2P4X647"/>
<evidence type="ECO:0000256" key="1">
    <source>
        <dbReference type="SAM" id="MobiDB-lite"/>
    </source>
</evidence>
<reference evidence="2 3" key="1">
    <citation type="journal article" date="2017" name="Genome Biol. Evol.">
        <title>Phytophthora megakarya and P. palmivora, closely related causal agents of cacao black pod rot, underwent increases in genome sizes and gene numbers by different mechanisms.</title>
        <authorList>
            <person name="Ali S.S."/>
            <person name="Shao J."/>
            <person name="Lary D.J."/>
            <person name="Kronmiller B."/>
            <person name="Shen D."/>
            <person name="Strem M.D."/>
            <person name="Amoako-Attah I."/>
            <person name="Akrofi A.Y."/>
            <person name="Begoude B.A."/>
            <person name="Ten Hoopen G.M."/>
            <person name="Coulibaly K."/>
            <person name="Kebe B.I."/>
            <person name="Melnick R.L."/>
            <person name="Guiltinan M.J."/>
            <person name="Tyler B.M."/>
            <person name="Meinhardt L.W."/>
            <person name="Bailey B.A."/>
        </authorList>
    </citation>
    <scope>NUCLEOTIDE SEQUENCE [LARGE SCALE GENOMIC DNA]</scope>
    <source>
        <strain evidence="3">sbr112.9</strain>
    </source>
</reference>
<feature type="compositionally biased region" description="Polar residues" evidence="1">
    <location>
        <begin position="156"/>
        <end position="187"/>
    </location>
</feature>
<protein>
    <submittedName>
        <fullName evidence="2">Uncharacterized protein</fullName>
    </submittedName>
</protein>
<proteinExistence type="predicted"/>
<feature type="region of interest" description="Disordered" evidence="1">
    <location>
        <begin position="29"/>
        <end position="81"/>
    </location>
</feature>
<sequence length="237" mass="26141">MDSVRAKHAAELEAKRKKLEEIRKRKAAVRAAEESSSASESVNQAIGQQENKFDDFIQNILKTSGEKEDAKEDDNKPTEDHAVTNTLSLAEKLSSLSTVTSVAEMHIQPTLVETYTKHTETDITLEHEIIIKEDGVTDMEVDNMEEHSPRRPGSVDGSTAASSPRSRNLTVDTEMSTAGTETSMTLSTEEKTKLLQSDAMETFLSKASRVIERALNTSSKYDIMIDYGANVEQDSAV</sequence>
<evidence type="ECO:0000313" key="3">
    <source>
        <dbReference type="Proteomes" id="UP000237271"/>
    </source>
</evidence>
<keyword evidence="3" id="KW-1185">Reference proteome</keyword>
<accession>A0A2P4X647</accession>
<feature type="non-terminal residue" evidence="2">
    <location>
        <position position="237"/>
    </location>
</feature>
<organism evidence="2 3">
    <name type="scientific">Phytophthora palmivora</name>
    <dbReference type="NCBI Taxonomy" id="4796"/>
    <lineage>
        <taxon>Eukaryota</taxon>
        <taxon>Sar</taxon>
        <taxon>Stramenopiles</taxon>
        <taxon>Oomycota</taxon>
        <taxon>Peronosporomycetes</taxon>
        <taxon>Peronosporales</taxon>
        <taxon>Peronosporaceae</taxon>
        <taxon>Phytophthora</taxon>
    </lineage>
</organism>
<gene>
    <name evidence="2" type="ORF">PHPALM_30032</name>
</gene>